<evidence type="ECO:0000313" key="4">
    <source>
        <dbReference type="Proteomes" id="UP000677054"/>
    </source>
</evidence>
<feature type="domain" description="Ribosomal RNA large subunit methyltransferase K/L-like methyltransferase" evidence="2">
    <location>
        <begin position="417"/>
        <end position="582"/>
    </location>
</feature>
<keyword evidence="4" id="KW-1185">Reference proteome</keyword>
<gene>
    <name evidence="3" type="ORF">DSTB1V02_LOCUS6460</name>
</gene>
<organism evidence="3">
    <name type="scientific">Darwinula stevensoni</name>
    <dbReference type="NCBI Taxonomy" id="69355"/>
    <lineage>
        <taxon>Eukaryota</taxon>
        <taxon>Metazoa</taxon>
        <taxon>Ecdysozoa</taxon>
        <taxon>Arthropoda</taxon>
        <taxon>Crustacea</taxon>
        <taxon>Oligostraca</taxon>
        <taxon>Ostracoda</taxon>
        <taxon>Podocopa</taxon>
        <taxon>Podocopida</taxon>
        <taxon>Darwinulocopina</taxon>
        <taxon>Darwinuloidea</taxon>
        <taxon>Darwinulidae</taxon>
        <taxon>Darwinula</taxon>
    </lineage>
</organism>
<evidence type="ECO:0000313" key="3">
    <source>
        <dbReference type="EMBL" id="CAD7246612.1"/>
    </source>
</evidence>
<dbReference type="AlphaFoldDB" id="A0A7R8XG13"/>
<sequence length="1201" mass="136072">MATVLKLRGVDNVYVLIGLERNFQFSNKKVECLQQLCDFVDDLDWEKGIQVWRSVTGFGEFEKPDVKGGVRHEVDVAWYQQDSKQENREKARGINLINADIGGETQLEVAVIEEEPKHNSEEDKHEDDESCENVSIEVDLNGVAKKVKEEHGNALQNEDEISPVMGSSYEPKVHVNSSPLNEKCKNETIVHESSMNEAAETSDKILSLYHDSAQNTNASSNPNSQPDMNNGNYKLYDEKSAAGGKDYALELVELLVESIIDDGGVDRGEGVKIDILTASTCPEKLCTDGPAKTKNPFFRVTCFRGSSEHPFESPEAAAEFGAAIVSRFGWPVSMKHYDMEVVLTIDGVLHTLETQLTASATKCHACNFNFPIMLELNFPSKTSFDFFNKHPNFLTECVYVGIRLSPRSLHQRNIMEFGPTTLRATICFNMLYLAMVMPGDIVCDPLCGGGSIPLEGTQGFPHAWYIAGDNHEKAYTRTLHNMAALRNEKGLKMDMHCWDATHLPLRDSLVDVFITDLPFGKRMGTRRDNRELYFHVLLEMARCVRPRWGRAIILTLDVTSLSKALGQLGMYWLRPRQYNINIGGLKGVISQLQRTSNVLCTYAEHSNGMLKKFTNENSSVTAKQSAVATSSLAVNSQESVESNASLHVVKALTIGDSEGTSENLSTATTPLQLDPESHEAKTSFTPAVPSFHMPVEKDDPALMIQVDAGKMMEDICKLETLPHEKKLSGPDSSPEMSIAQGKLAAMRPRCCMDATLFNDAFAPNDFEFFVNHKDAFLQMWKDQGQKFWVRLMLAHRSYVLSLLFKDDPESERARKTEKQIQYMFERGYIQLYRHIMEEKSKQPKTFLEHLATLTQNRSLLMNVYKEGSKGVEEESLQWLMKARLCQCEGCVDLPPEDCKCTDCVGPNGQTLRNTEHGDRFNMVYHFPSLLPPQSKSESHSAYFRVCLNKLDAKWKDVDDSKYDCDLPYRIQEEIEEMYEADCIIGQYLENIYEDIQRLKETLLLMQVEGWLHSESPGVVNLYKKATKIFFNQCNTLNEHLHNAQALMLDFNIRVHLLEDYWRNRSASGKKRKGKKKMSLPEDSFPTEDVTADEFLAWTRPLRVLLKEAVKDPIKKEKLIACTKRLAEATCLDLFPDDTLGDRIYEHSFLIKVREALETTCFKDYYRKKIAEDFKANTLKILNGLVPIIAPHLGESSQFQVP</sequence>
<dbReference type="GO" id="GO:0043527">
    <property type="term" value="C:tRNA methyltransferase complex"/>
    <property type="evidence" value="ECO:0007669"/>
    <property type="project" value="UniProtKB-ARBA"/>
</dbReference>
<dbReference type="Gene3D" id="3.30.2130.30">
    <property type="match status" value="1"/>
</dbReference>
<dbReference type="EMBL" id="CAJPEV010001183">
    <property type="protein sequence ID" value="CAG0891234.1"/>
    <property type="molecule type" value="Genomic_DNA"/>
</dbReference>
<dbReference type="Pfam" id="PF01170">
    <property type="entry name" value="UPF0020"/>
    <property type="match status" value="1"/>
</dbReference>
<dbReference type="GO" id="GO:0030488">
    <property type="term" value="P:tRNA methylation"/>
    <property type="evidence" value="ECO:0007669"/>
    <property type="project" value="TreeGrafter"/>
</dbReference>
<feature type="region of interest" description="Disordered" evidence="1">
    <location>
        <begin position="213"/>
        <end position="235"/>
    </location>
</feature>
<protein>
    <recommendedName>
        <fullName evidence="2">Ribosomal RNA large subunit methyltransferase K/L-like methyltransferase domain-containing protein</fullName>
    </recommendedName>
</protein>
<dbReference type="FunFam" id="3.40.50.150:FF:000073">
    <property type="entry name" value="THUMP domain containing 3"/>
    <property type="match status" value="1"/>
</dbReference>
<dbReference type="PANTHER" id="PTHR14911:SF13">
    <property type="entry name" value="TRNA (GUANINE(6)-N2)-METHYLTRANSFERASE THUMP3"/>
    <property type="match status" value="1"/>
</dbReference>
<dbReference type="SUPFAM" id="SSF143437">
    <property type="entry name" value="THUMP domain-like"/>
    <property type="match status" value="1"/>
</dbReference>
<dbReference type="Gene3D" id="3.40.50.150">
    <property type="entry name" value="Vaccinia Virus protein VP39"/>
    <property type="match status" value="1"/>
</dbReference>
<reference evidence="3" key="1">
    <citation type="submission" date="2020-11" db="EMBL/GenBank/DDBJ databases">
        <authorList>
            <person name="Tran Van P."/>
        </authorList>
    </citation>
    <scope>NUCLEOTIDE SEQUENCE</scope>
</reference>
<evidence type="ECO:0000259" key="2">
    <source>
        <dbReference type="Pfam" id="PF01170"/>
    </source>
</evidence>
<evidence type="ECO:0000256" key="1">
    <source>
        <dbReference type="SAM" id="MobiDB-lite"/>
    </source>
</evidence>
<accession>A0A7R8XG13</accession>
<dbReference type="GO" id="GO:0016423">
    <property type="term" value="F:tRNA (guanine) methyltransferase activity"/>
    <property type="evidence" value="ECO:0007669"/>
    <property type="project" value="TreeGrafter"/>
</dbReference>
<dbReference type="EMBL" id="LR900700">
    <property type="protein sequence ID" value="CAD7246612.1"/>
    <property type="molecule type" value="Genomic_DNA"/>
</dbReference>
<dbReference type="OrthoDB" id="47730at2759"/>
<name>A0A7R8XG13_9CRUS</name>
<proteinExistence type="predicted"/>
<dbReference type="InterPro" id="IPR000241">
    <property type="entry name" value="RlmKL-like_Mtase"/>
</dbReference>
<dbReference type="PANTHER" id="PTHR14911">
    <property type="entry name" value="THUMP DOMAIN-CONTAINING"/>
    <property type="match status" value="1"/>
</dbReference>
<feature type="compositionally biased region" description="Polar residues" evidence="1">
    <location>
        <begin position="213"/>
        <end position="232"/>
    </location>
</feature>
<feature type="region of interest" description="Disordered" evidence="1">
    <location>
        <begin position="149"/>
        <end position="179"/>
    </location>
</feature>
<dbReference type="Proteomes" id="UP000677054">
    <property type="component" value="Unassembled WGS sequence"/>
</dbReference>
<dbReference type="SUPFAM" id="SSF53335">
    <property type="entry name" value="S-adenosyl-L-methionine-dependent methyltransferases"/>
    <property type="match status" value="1"/>
</dbReference>
<dbReference type="InterPro" id="IPR029063">
    <property type="entry name" value="SAM-dependent_MTases_sf"/>
</dbReference>
<dbReference type="CDD" id="cd11715">
    <property type="entry name" value="THUMP_AdoMetMT"/>
    <property type="match status" value="1"/>
</dbReference>